<organism evidence="7 8">
    <name type="scientific">Gigaspora margarita</name>
    <dbReference type="NCBI Taxonomy" id="4874"/>
    <lineage>
        <taxon>Eukaryota</taxon>
        <taxon>Fungi</taxon>
        <taxon>Fungi incertae sedis</taxon>
        <taxon>Mucoromycota</taxon>
        <taxon>Glomeromycotina</taxon>
        <taxon>Glomeromycetes</taxon>
        <taxon>Diversisporales</taxon>
        <taxon>Gigasporaceae</taxon>
        <taxon>Gigaspora</taxon>
    </lineage>
</organism>
<keyword evidence="2 5" id="KW-0547">Nucleotide-binding</keyword>
<proteinExistence type="predicted"/>
<evidence type="ECO:0000313" key="8">
    <source>
        <dbReference type="Proteomes" id="UP000439903"/>
    </source>
</evidence>
<dbReference type="InterPro" id="IPR051681">
    <property type="entry name" value="Ser/Thr_Kinases-Pseudokinases"/>
</dbReference>
<dbReference type="Pfam" id="PF08238">
    <property type="entry name" value="Sel1"/>
    <property type="match status" value="5"/>
</dbReference>
<dbReference type="PANTHER" id="PTHR44329">
    <property type="entry name" value="SERINE/THREONINE-PROTEIN KINASE TNNI3K-RELATED"/>
    <property type="match status" value="1"/>
</dbReference>
<keyword evidence="3 7" id="KW-0418">Kinase</keyword>
<keyword evidence="1" id="KW-0808">Transferase</keyword>
<dbReference type="Gene3D" id="1.10.510.10">
    <property type="entry name" value="Transferase(Phosphotransferase) domain 1"/>
    <property type="match status" value="1"/>
</dbReference>
<evidence type="ECO:0000256" key="4">
    <source>
        <dbReference type="ARBA" id="ARBA00022840"/>
    </source>
</evidence>
<protein>
    <submittedName>
        <fullName evidence="7">Calmodulin-dependent protein kinase</fullName>
    </submittedName>
</protein>
<dbReference type="SMART" id="SM00671">
    <property type="entry name" value="SEL1"/>
    <property type="match status" value="5"/>
</dbReference>
<dbReference type="GO" id="GO:0005524">
    <property type="term" value="F:ATP binding"/>
    <property type="evidence" value="ECO:0007669"/>
    <property type="project" value="UniProtKB-UniRule"/>
</dbReference>
<dbReference type="InterPro" id="IPR011990">
    <property type="entry name" value="TPR-like_helical_dom_sf"/>
</dbReference>
<feature type="domain" description="Protein kinase" evidence="6">
    <location>
        <begin position="23"/>
        <end position="293"/>
    </location>
</feature>
<dbReference type="OrthoDB" id="272077at2759"/>
<gene>
    <name evidence="7" type="ORF">F8M41_019727</name>
</gene>
<evidence type="ECO:0000256" key="3">
    <source>
        <dbReference type="ARBA" id="ARBA00022777"/>
    </source>
</evidence>
<dbReference type="Proteomes" id="UP000439903">
    <property type="component" value="Unassembled WGS sequence"/>
</dbReference>
<keyword evidence="8" id="KW-1185">Reference proteome</keyword>
<dbReference type="SUPFAM" id="SSF81901">
    <property type="entry name" value="HCP-like"/>
    <property type="match status" value="1"/>
</dbReference>
<reference evidence="7 8" key="1">
    <citation type="journal article" date="2019" name="Environ. Microbiol.">
        <title>At the nexus of three kingdoms: the genome of the mycorrhizal fungus Gigaspora margarita provides insights into plant, endobacterial and fungal interactions.</title>
        <authorList>
            <person name="Venice F."/>
            <person name="Ghignone S."/>
            <person name="Salvioli di Fossalunga A."/>
            <person name="Amselem J."/>
            <person name="Novero M."/>
            <person name="Xianan X."/>
            <person name="Sedzielewska Toro K."/>
            <person name="Morin E."/>
            <person name="Lipzen A."/>
            <person name="Grigoriev I.V."/>
            <person name="Henrissat B."/>
            <person name="Martin F.M."/>
            <person name="Bonfante P."/>
        </authorList>
    </citation>
    <scope>NUCLEOTIDE SEQUENCE [LARGE SCALE GENOMIC DNA]</scope>
    <source>
        <strain evidence="7 8">BEG34</strain>
    </source>
</reference>
<dbReference type="InterPro" id="IPR017441">
    <property type="entry name" value="Protein_kinase_ATP_BS"/>
</dbReference>
<feature type="binding site" evidence="5">
    <location>
        <position position="52"/>
    </location>
    <ligand>
        <name>ATP</name>
        <dbReference type="ChEBI" id="CHEBI:30616"/>
    </ligand>
</feature>
<evidence type="ECO:0000256" key="5">
    <source>
        <dbReference type="PROSITE-ProRule" id="PRU10141"/>
    </source>
</evidence>
<dbReference type="SUPFAM" id="SSF56112">
    <property type="entry name" value="Protein kinase-like (PK-like)"/>
    <property type="match status" value="1"/>
</dbReference>
<comment type="caution">
    <text evidence="7">The sequence shown here is derived from an EMBL/GenBank/DDBJ whole genome shotgun (WGS) entry which is preliminary data.</text>
</comment>
<dbReference type="PANTHER" id="PTHR44329:SF288">
    <property type="entry name" value="MITOGEN-ACTIVATED PROTEIN KINASE KINASE KINASE 20"/>
    <property type="match status" value="1"/>
</dbReference>
<evidence type="ECO:0000259" key="6">
    <source>
        <dbReference type="PROSITE" id="PS50011"/>
    </source>
</evidence>
<accession>A0A8H4AJL3</accession>
<dbReference type="Gene3D" id="1.25.40.10">
    <property type="entry name" value="Tetratricopeptide repeat domain"/>
    <property type="match status" value="2"/>
</dbReference>
<keyword evidence="4 5" id="KW-0067">ATP-binding</keyword>
<dbReference type="InterPro" id="IPR011009">
    <property type="entry name" value="Kinase-like_dom_sf"/>
</dbReference>
<dbReference type="InterPro" id="IPR006597">
    <property type="entry name" value="Sel1-like"/>
</dbReference>
<dbReference type="EMBL" id="WTPW01000520">
    <property type="protein sequence ID" value="KAF0502931.1"/>
    <property type="molecule type" value="Genomic_DNA"/>
</dbReference>
<dbReference type="AlphaFoldDB" id="A0A8H4AJL3"/>
<name>A0A8H4AJL3_GIGMA</name>
<dbReference type="PROSITE" id="PS50011">
    <property type="entry name" value="PROTEIN_KINASE_DOM"/>
    <property type="match status" value="1"/>
</dbReference>
<dbReference type="InterPro" id="IPR000719">
    <property type="entry name" value="Prot_kinase_dom"/>
</dbReference>
<dbReference type="Pfam" id="PF00069">
    <property type="entry name" value="Pkinase"/>
    <property type="match status" value="1"/>
</dbReference>
<evidence type="ECO:0000313" key="7">
    <source>
        <dbReference type="EMBL" id="KAF0502931.1"/>
    </source>
</evidence>
<evidence type="ECO:0000256" key="1">
    <source>
        <dbReference type="ARBA" id="ARBA00022679"/>
    </source>
</evidence>
<dbReference type="GO" id="GO:0004674">
    <property type="term" value="F:protein serine/threonine kinase activity"/>
    <property type="evidence" value="ECO:0007669"/>
    <property type="project" value="TreeGrafter"/>
</dbReference>
<evidence type="ECO:0000256" key="2">
    <source>
        <dbReference type="ARBA" id="ARBA00022741"/>
    </source>
</evidence>
<dbReference type="PROSITE" id="PS00107">
    <property type="entry name" value="PROTEIN_KINASE_ATP"/>
    <property type="match status" value="1"/>
</dbReference>
<sequence>MSENWIESKINEGEIIEFKFEEFEEFKMIGTGTFSRVYKAKQRISKNIYALKMIENKENINKELVNELKHMTSVKSHKNIIEFYGISKYKDPIDPSVIKYVLILEYADGGTLRDYLKSNATKIEWDLKIQFAIQLVDAVKWLHDCDIIHNDLHSNNILIHQETLKLADFGLSQRVVEAPMSKTTSEVFGIIPYIDPQCFILEKQDGKSRRHKMNKKSDVYSIGVILWEISSEKPPFKDEDTTTLPLKIRNGLREEPVADTNHKYIIIYEQCWQGMQDKRPSIQEVAMELKNIIAQDVAIDDNFNIKDIKSVEKFLDDVFGIIKFDLNDDLNKDLNDDLNDDDAMTPFANNLYSIFNKQFNEGRSVSSIITNFIAKHNKTQKEVFDWLLKKNNDDSRYICMLGLFYIWSIGTGKDDAESFKLFFKAASKDDVIAQYFVGRCYEIGWNTKKNTKKAIEWYNKAIENNCAAAERMLGEYYYKNDKYVQAFKLFKSAADRGNIIAKNNLGICYQKGRGTDVNMFEGFKLFEQAAKMGLPASQYELGQCYEHSKGTEKDLEKALDWYEKAAGKDRTYRFDRERIKDIIISRY</sequence>